<evidence type="ECO:0000259" key="10">
    <source>
        <dbReference type="PROSITE" id="PS50208"/>
    </source>
</evidence>
<dbReference type="InterPro" id="IPR001309">
    <property type="entry name" value="Pept_C14_p20"/>
</dbReference>
<sequence>MDSADTNMRNPPNENTPNENPPNGDSVDPPTPWLKYLVDSIQSRPVVPHAKMPVERTAVYYNMNHKKRGIAIILNHEHFRANLNLRSRSGTNLDSKKLENTLQGLGFDPWSYYDRSLEEVHQIIAKASTLDHSDHDALIVVVLTHGEQGILYANDGVYKPDSLWLPFTADKCKSLAGKPKLFFIQACQGDKLDSGVIMRPTETDSGTGSYKIPIHADFLIAYSTIPGYYSWRNTSKGSWFMQALCEELNENGFLLDLLTIMTFVNQRVAFDFESNTPDNPGMHQQKQIPCITYMLTRLVKFTRKQN</sequence>
<dbReference type="PANTHER" id="PTHR10454">
    <property type="entry name" value="CASPASE"/>
    <property type="match status" value="1"/>
</dbReference>
<evidence type="ECO:0000259" key="9">
    <source>
        <dbReference type="PROSITE" id="PS50207"/>
    </source>
</evidence>
<dbReference type="Proteomes" id="UP000515158">
    <property type="component" value="Unplaced"/>
</dbReference>
<dbReference type="KEGG" id="tpal:117647665"/>
<keyword evidence="6" id="KW-0865">Zymogen</keyword>
<dbReference type="GO" id="GO:0004197">
    <property type="term" value="F:cysteine-type endopeptidase activity"/>
    <property type="evidence" value="ECO:0007669"/>
    <property type="project" value="InterPro"/>
</dbReference>
<accession>A0A6P8ZQ89</accession>
<dbReference type="RefSeq" id="XP_034245434.1">
    <property type="nucleotide sequence ID" value="XM_034389543.1"/>
</dbReference>
<dbReference type="RefSeq" id="XP_034245433.1">
    <property type="nucleotide sequence ID" value="XM_034389542.1"/>
</dbReference>
<dbReference type="PROSITE" id="PS50208">
    <property type="entry name" value="CASPASE_P20"/>
    <property type="match status" value="1"/>
</dbReference>
<keyword evidence="5" id="KW-0788">Thiol protease</keyword>
<dbReference type="PROSITE" id="PS01122">
    <property type="entry name" value="CASPASE_CYS"/>
    <property type="match status" value="1"/>
</dbReference>
<dbReference type="GO" id="GO:0005737">
    <property type="term" value="C:cytoplasm"/>
    <property type="evidence" value="ECO:0007669"/>
    <property type="project" value="TreeGrafter"/>
</dbReference>
<dbReference type="GeneID" id="117647665"/>
<dbReference type="Pfam" id="PF00656">
    <property type="entry name" value="Peptidase_C14"/>
    <property type="match status" value="1"/>
</dbReference>
<evidence type="ECO:0000256" key="8">
    <source>
        <dbReference type="SAM" id="MobiDB-lite"/>
    </source>
</evidence>
<evidence type="ECO:0000256" key="4">
    <source>
        <dbReference type="ARBA" id="ARBA00022801"/>
    </source>
</evidence>
<comment type="similarity">
    <text evidence="1 7">Belongs to the peptidase C14A family.</text>
</comment>
<dbReference type="CDD" id="cd00032">
    <property type="entry name" value="CASc"/>
    <property type="match status" value="1"/>
</dbReference>
<dbReference type="GO" id="GO:0045476">
    <property type="term" value="P:nurse cell apoptotic process"/>
    <property type="evidence" value="ECO:0007669"/>
    <property type="project" value="UniProtKB-ARBA"/>
</dbReference>
<dbReference type="SMART" id="SM00115">
    <property type="entry name" value="CASc"/>
    <property type="match status" value="1"/>
</dbReference>
<dbReference type="PRINTS" id="PR00376">
    <property type="entry name" value="IL1BCENZYME"/>
</dbReference>
<keyword evidence="4" id="KW-0378">Hydrolase</keyword>
<dbReference type="Gene3D" id="3.40.50.1460">
    <property type="match status" value="1"/>
</dbReference>
<feature type="domain" description="Caspase family p20" evidence="10">
    <location>
        <begin position="67"/>
        <end position="191"/>
    </location>
</feature>
<name>A0A6P8ZQ89_THRPL</name>
<dbReference type="InterPro" id="IPR015917">
    <property type="entry name" value="Pept_C14A"/>
</dbReference>
<dbReference type="GO" id="GO:0016322">
    <property type="term" value="P:neuron remodeling"/>
    <property type="evidence" value="ECO:0007669"/>
    <property type="project" value="UniProtKB-ARBA"/>
</dbReference>
<dbReference type="PROSITE" id="PS50207">
    <property type="entry name" value="CASPASE_P10"/>
    <property type="match status" value="1"/>
</dbReference>
<evidence type="ECO:0000313" key="13">
    <source>
        <dbReference type="RefSeq" id="XP_034245434.1"/>
    </source>
</evidence>
<dbReference type="InterPro" id="IPR033139">
    <property type="entry name" value="Caspase_cys_AS"/>
</dbReference>
<evidence type="ECO:0000256" key="7">
    <source>
        <dbReference type="RuleBase" id="RU003971"/>
    </source>
</evidence>
<keyword evidence="3" id="KW-0053">Apoptosis</keyword>
<dbReference type="FunFam" id="3.40.50.1460:FF:000001">
    <property type="entry name" value="Caspase-3 preproprotein"/>
    <property type="match status" value="1"/>
</dbReference>
<protein>
    <submittedName>
        <fullName evidence="12 13">Caspase-1-like isoform X1</fullName>
    </submittedName>
</protein>
<keyword evidence="2" id="KW-0645">Protease</keyword>
<dbReference type="InterPro" id="IPR011600">
    <property type="entry name" value="Pept_C14_caspase"/>
</dbReference>
<feature type="region of interest" description="Disordered" evidence="8">
    <location>
        <begin position="1"/>
        <end position="32"/>
    </location>
</feature>
<organism evidence="13">
    <name type="scientific">Thrips palmi</name>
    <name type="common">Melon thrips</name>
    <dbReference type="NCBI Taxonomy" id="161013"/>
    <lineage>
        <taxon>Eukaryota</taxon>
        <taxon>Metazoa</taxon>
        <taxon>Ecdysozoa</taxon>
        <taxon>Arthropoda</taxon>
        <taxon>Hexapoda</taxon>
        <taxon>Insecta</taxon>
        <taxon>Pterygota</taxon>
        <taxon>Neoptera</taxon>
        <taxon>Paraneoptera</taxon>
        <taxon>Thysanoptera</taxon>
        <taxon>Terebrantia</taxon>
        <taxon>Thripoidea</taxon>
        <taxon>Thripidae</taxon>
        <taxon>Thrips</taxon>
    </lineage>
</organism>
<reference evidence="12 13" key="1">
    <citation type="submission" date="2025-04" db="UniProtKB">
        <authorList>
            <consortium name="RefSeq"/>
        </authorList>
    </citation>
    <scope>IDENTIFICATION</scope>
    <source>
        <tissue evidence="12 13">Total insect</tissue>
    </source>
</reference>
<evidence type="ECO:0000256" key="3">
    <source>
        <dbReference type="ARBA" id="ARBA00022703"/>
    </source>
</evidence>
<dbReference type="AlphaFoldDB" id="A0A6P8ZQ89"/>
<evidence type="ECO:0000313" key="11">
    <source>
        <dbReference type="Proteomes" id="UP000515158"/>
    </source>
</evidence>
<evidence type="ECO:0000313" key="12">
    <source>
        <dbReference type="RefSeq" id="XP_034245433.1"/>
    </source>
</evidence>
<dbReference type="InterPro" id="IPR002398">
    <property type="entry name" value="Pept_C14"/>
</dbReference>
<dbReference type="OrthoDB" id="6116485at2759"/>
<feature type="domain" description="Caspase family p10" evidence="9">
    <location>
        <begin position="208"/>
        <end position="303"/>
    </location>
</feature>
<keyword evidence="11" id="KW-1185">Reference proteome</keyword>
<dbReference type="InterPro" id="IPR029030">
    <property type="entry name" value="Caspase-like_dom_sf"/>
</dbReference>
<dbReference type="SUPFAM" id="SSF52129">
    <property type="entry name" value="Caspase-like"/>
    <property type="match status" value="1"/>
</dbReference>
<dbReference type="GO" id="GO:0043525">
    <property type="term" value="P:positive regulation of neuron apoptotic process"/>
    <property type="evidence" value="ECO:0007669"/>
    <property type="project" value="TreeGrafter"/>
</dbReference>
<dbReference type="GO" id="GO:0006508">
    <property type="term" value="P:proteolysis"/>
    <property type="evidence" value="ECO:0007669"/>
    <property type="project" value="UniProtKB-KW"/>
</dbReference>
<dbReference type="GO" id="GO:0045751">
    <property type="term" value="P:negative regulation of Toll signaling pathway"/>
    <property type="evidence" value="ECO:0007669"/>
    <property type="project" value="UniProtKB-ARBA"/>
</dbReference>
<evidence type="ECO:0000256" key="2">
    <source>
        <dbReference type="ARBA" id="ARBA00022670"/>
    </source>
</evidence>
<proteinExistence type="inferred from homology"/>
<evidence type="ECO:0000256" key="1">
    <source>
        <dbReference type="ARBA" id="ARBA00010134"/>
    </source>
</evidence>
<feature type="compositionally biased region" description="Low complexity" evidence="8">
    <location>
        <begin position="10"/>
        <end position="23"/>
    </location>
</feature>
<evidence type="ECO:0000256" key="6">
    <source>
        <dbReference type="ARBA" id="ARBA00023145"/>
    </source>
</evidence>
<dbReference type="PANTHER" id="PTHR10454:SF245">
    <property type="entry name" value="CASPASE-RELATED"/>
    <property type="match status" value="1"/>
</dbReference>
<dbReference type="GO" id="GO:1990525">
    <property type="term" value="F:BIR domain binding"/>
    <property type="evidence" value="ECO:0007669"/>
    <property type="project" value="UniProtKB-ARBA"/>
</dbReference>
<evidence type="ECO:0000256" key="5">
    <source>
        <dbReference type="ARBA" id="ARBA00022807"/>
    </source>
</evidence>
<dbReference type="InterPro" id="IPR002138">
    <property type="entry name" value="Pept_C14_p10"/>
</dbReference>
<gene>
    <name evidence="12 13" type="primary">LOC117647665</name>
</gene>